<organism evidence="2">
    <name type="scientific">Amphimedon queenslandica</name>
    <name type="common">Sponge</name>
    <dbReference type="NCBI Taxonomy" id="400682"/>
    <lineage>
        <taxon>Eukaryota</taxon>
        <taxon>Metazoa</taxon>
        <taxon>Porifera</taxon>
        <taxon>Demospongiae</taxon>
        <taxon>Heteroscleromorpha</taxon>
        <taxon>Haplosclerida</taxon>
        <taxon>Niphatidae</taxon>
        <taxon>Amphimedon</taxon>
    </lineage>
</organism>
<keyword evidence="1" id="KW-1133">Transmembrane helix</keyword>
<evidence type="ECO:0000313" key="2">
    <source>
        <dbReference type="EnsemblMetazoa" id="Aqu2.1.04002_001"/>
    </source>
</evidence>
<accession>A0A1X7SPL9</accession>
<keyword evidence="1" id="KW-0472">Membrane</keyword>
<dbReference type="InParanoid" id="A0A1X7SPL9"/>
<protein>
    <submittedName>
        <fullName evidence="2">Uncharacterized protein</fullName>
    </submittedName>
</protein>
<evidence type="ECO:0000256" key="1">
    <source>
        <dbReference type="SAM" id="Phobius"/>
    </source>
</evidence>
<dbReference type="AlphaFoldDB" id="A0A1X7SPL9"/>
<reference evidence="2" key="1">
    <citation type="submission" date="2017-05" db="UniProtKB">
        <authorList>
            <consortium name="EnsemblMetazoa"/>
        </authorList>
    </citation>
    <scope>IDENTIFICATION</scope>
</reference>
<sequence length="63" mass="7443">LIMKERYTLPFQIPITFKSSLLMVKLILIHTIIQTSTLIILEVLLLMMKDISLYHVTMVVFMY</sequence>
<name>A0A1X7SPL9_AMPQE</name>
<feature type="transmembrane region" description="Helical" evidence="1">
    <location>
        <begin position="27"/>
        <end position="48"/>
    </location>
</feature>
<proteinExistence type="predicted"/>
<keyword evidence="1" id="KW-0812">Transmembrane</keyword>
<dbReference type="EnsemblMetazoa" id="Aqu2.1.04002_001">
    <property type="protein sequence ID" value="Aqu2.1.04002_001"/>
    <property type="gene ID" value="Aqu2.1.04002"/>
</dbReference>